<name>A0AAD7ML65_9AGAR</name>
<reference evidence="1" key="1">
    <citation type="submission" date="2023-03" db="EMBL/GenBank/DDBJ databases">
        <title>Massive genome expansion in bonnet fungi (Mycena s.s.) driven by repeated elements and novel gene families across ecological guilds.</title>
        <authorList>
            <consortium name="Lawrence Berkeley National Laboratory"/>
            <person name="Harder C.B."/>
            <person name="Miyauchi S."/>
            <person name="Viragh M."/>
            <person name="Kuo A."/>
            <person name="Thoen E."/>
            <person name="Andreopoulos B."/>
            <person name="Lu D."/>
            <person name="Skrede I."/>
            <person name="Drula E."/>
            <person name="Henrissat B."/>
            <person name="Morin E."/>
            <person name="Kohler A."/>
            <person name="Barry K."/>
            <person name="LaButti K."/>
            <person name="Morin E."/>
            <person name="Salamov A."/>
            <person name="Lipzen A."/>
            <person name="Mereny Z."/>
            <person name="Hegedus B."/>
            <person name="Baldrian P."/>
            <person name="Stursova M."/>
            <person name="Weitz H."/>
            <person name="Taylor A."/>
            <person name="Grigoriev I.V."/>
            <person name="Nagy L.G."/>
            <person name="Martin F."/>
            <person name="Kauserud H."/>
        </authorList>
    </citation>
    <scope>NUCLEOTIDE SEQUENCE</scope>
    <source>
        <strain evidence="1">CBHHK188m</strain>
    </source>
</reference>
<dbReference type="AlphaFoldDB" id="A0AAD7ML65"/>
<evidence type="ECO:0000313" key="2">
    <source>
        <dbReference type="Proteomes" id="UP001215280"/>
    </source>
</evidence>
<proteinExistence type="predicted"/>
<organism evidence="1 2">
    <name type="scientific">Mycena maculata</name>
    <dbReference type="NCBI Taxonomy" id="230809"/>
    <lineage>
        <taxon>Eukaryota</taxon>
        <taxon>Fungi</taxon>
        <taxon>Dikarya</taxon>
        <taxon>Basidiomycota</taxon>
        <taxon>Agaricomycotina</taxon>
        <taxon>Agaricomycetes</taxon>
        <taxon>Agaricomycetidae</taxon>
        <taxon>Agaricales</taxon>
        <taxon>Marasmiineae</taxon>
        <taxon>Mycenaceae</taxon>
        <taxon>Mycena</taxon>
    </lineage>
</organism>
<gene>
    <name evidence="1" type="ORF">DFH07DRAFT_783897</name>
</gene>
<keyword evidence="2" id="KW-1185">Reference proteome</keyword>
<accession>A0AAD7ML65</accession>
<comment type="caution">
    <text evidence="1">The sequence shown here is derived from an EMBL/GenBank/DDBJ whole genome shotgun (WGS) entry which is preliminary data.</text>
</comment>
<protein>
    <submittedName>
        <fullName evidence="1">Uncharacterized protein</fullName>
    </submittedName>
</protein>
<sequence length="225" mass="25322">MECNDGTEVYNSQDGVLPVLMLRTFRKSRKFCQQINDADLTEKQIGTIRMPAYMDPDCQDHQNLALESIFEQFVPDVAQILAVFGPKHPVVCNFNGYSRGKTALERSRKCALWLQTLDLVPTPELEEVLQRALHNLLVHTALVDLTKAERNERVMGVGAALLQLLAVQNDLGEPLNLNSTILDDILDCKVTQRRDDSMHALAAMFSDRHPQLRQIQATRQEAAGI</sequence>
<evidence type="ECO:0000313" key="1">
    <source>
        <dbReference type="EMBL" id="KAJ7722221.1"/>
    </source>
</evidence>
<dbReference type="EMBL" id="JARJLG010000260">
    <property type="protein sequence ID" value="KAJ7722221.1"/>
    <property type="molecule type" value="Genomic_DNA"/>
</dbReference>
<dbReference type="Proteomes" id="UP001215280">
    <property type="component" value="Unassembled WGS sequence"/>
</dbReference>